<dbReference type="AlphaFoldDB" id="A0A1A0H1R7"/>
<organism evidence="1 2">
    <name type="scientific">Metschnikowia bicuspidata var. bicuspidata NRRL YB-4993</name>
    <dbReference type="NCBI Taxonomy" id="869754"/>
    <lineage>
        <taxon>Eukaryota</taxon>
        <taxon>Fungi</taxon>
        <taxon>Dikarya</taxon>
        <taxon>Ascomycota</taxon>
        <taxon>Saccharomycotina</taxon>
        <taxon>Pichiomycetes</taxon>
        <taxon>Metschnikowiaceae</taxon>
        <taxon>Metschnikowia</taxon>
    </lineage>
</organism>
<name>A0A1A0H1R7_9ASCO</name>
<dbReference type="STRING" id="869754.A0A1A0H1R7"/>
<dbReference type="Proteomes" id="UP000092555">
    <property type="component" value="Unassembled WGS sequence"/>
</dbReference>
<accession>A0A1A0H1R7</accession>
<keyword evidence="2" id="KW-1185">Reference proteome</keyword>
<protein>
    <submittedName>
        <fullName evidence="1">Uncharacterized protein</fullName>
    </submittedName>
</protein>
<dbReference type="RefSeq" id="XP_018709366.1">
    <property type="nucleotide sequence ID" value="XM_018855178.1"/>
</dbReference>
<sequence length="132" mass="15177">MVRTSPFEQLIVRITYYFHMNETDTPDALLQQVPLIRNPAFQPPRPITLNTDYAKLLATIPGSVMPPKAAISREELQAWTTDLEAVERNDLNMEARDKDIAVYKEWLVKVQRKVAPGFDYEIMTPTKNGDQE</sequence>
<evidence type="ECO:0000313" key="2">
    <source>
        <dbReference type="Proteomes" id="UP000092555"/>
    </source>
</evidence>
<dbReference type="EMBL" id="LXTC01000009">
    <property type="protein sequence ID" value="OBA17971.1"/>
    <property type="molecule type" value="Genomic_DNA"/>
</dbReference>
<dbReference type="OrthoDB" id="5344687at2759"/>
<reference evidence="1 2" key="1">
    <citation type="submission" date="2016-05" db="EMBL/GenBank/DDBJ databases">
        <title>Comparative genomics of biotechnologically important yeasts.</title>
        <authorList>
            <consortium name="DOE Joint Genome Institute"/>
            <person name="Riley R."/>
            <person name="Haridas S."/>
            <person name="Wolfe K.H."/>
            <person name="Lopes M.R."/>
            <person name="Hittinger C.T."/>
            <person name="Goker M."/>
            <person name="Salamov A."/>
            <person name="Wisecaver J."/>
            <person name="Long T.M."/>
            <person name="Aerts A.L."/>
            <person name="Barry K."/>
            <person name="Choi C."/>
            <person name="Clum A."/>
            <person name="Coughlan A.Y."/>
            <person name="Deshpande S."/>
            <person name="Douglass A.P."/>
            <person name="Hanson S.J."/>
            <person name="Klenk H.-P."/>
            <person name="LaButti K."/>
            <person name="Lapidus A."/>
            <person name="Lindquist E."/>
            <person name="Lipzen A."/>
            <person name="Meier-kolthoff J.P."/>
            <person name="Ohm R.A."/>
            <person name="Otillar R.P."/>
            <person name="Pangilinan J."/>
            <person name="Peng Y."/>
            <person name="Rokas A."/>
            <person name="Rosa C.A."/>
            <person name="Scheuner C."/>
            <person name="Sibirny A.A."/>
            <person name="Slot J.C."/>
            <person name="Stielow J.B."/>
            <person name="Sun H."/>
            <person name="Kurtzman C.P."/>
            <person name="Blackwell M."/>
            <person name="Grigoriev I.V."/>
            <person name="Jeffries T.W."/>
        </authorList>
    </citation>
    <scope>NUCLEOTIDE SEQUENCE [LARGE SCALE GENOMIC DNA]</scope>
    <source>
        <strain evidence="1 2">NRRL YB-4993</strain>
    </source>
</reference>
<dbReference type="GeneID" id="30028154"/>
<evidence type="ECO:0000313" key="1">
    <source>
        <dbReference type="EMBL" id="OBA17971.1"/>
    </source>
</evidence>
<proteinExistence type="predicted"/>
<gene>
    <name evidence="1" type="ORF">METBIDRAFT_226333</name>
</gene>
<comment type="caution">
    <text evidence="1">The sequence shown here is derived from an EMBL/GenBank/DDBJ whole genome shotgun (WGS) entry which is preliminary data.</text>
</comment>